<dbReference type="Proteomes" id="UP000824062">
    <property type="component" value="Unassembled WGS sequence"/>
</dbReference>
<evidence type="ECO:0000256" key="7">
    <source>
        <dbReference type="ARBA" id="ARBA00022989"/>
    </source>
</evidence>
<feature type="transmembrane region" description="Helical" evidence="9">
    <location>
        <begin position="43"/>
        <end position="71"/>
    </location>
</feature>
<keyword evidence="8 9" id="KW-0472">Membrane</keyword>
<feature type="transmembrane region" description="Helical" evidence="9">
    <location>
        <begin position="6"/>
        <end position="31"/>
    </location>
</feature>
<evidence type="ECO:0000256" key="9">
    <source>
        <dbReference type="SAM" id="Phobius"/>
    </source>
</evidence>
<feature type="transmembrane region" description="Helical" evidence="9">
    <location>
        <begin position="220"/>
        <end position="241"/>
    </location>
</feature>
<keyword evidence="3" id="KW-1003">Cell membrane</keyword>
<dbReference type="InterPro" id="IPR004703">
    <property type="entry name" value="PTS_sugar-sp_permease"/>
</dbReference>
<protein>
    <recommendedName>
        <fullName evidence="10">PTS EIIC type-2 domain-containing protein</fullName>
    </recommendedName>
</protein>
<evidence type="ECO:0000313" key="11">
    <source>
        <dbReference type="EMBL" id="HIZ45763.1"/>
    </source>
</evidence>
<evidence type="ECO:0000256" key="1">
    <source>
        <dbReference type="ARBA" id="ARBA00004651"/>
    </source>
</evidence>
<feature type="transmembrane region" description="Helical" evidence="9">
    <location>
        <begin position="91"/>
        <end position="112"/>
    </location>
</feature>
<feature type="transmembrane region" description="Helical" evidence="9">
    <location>
        <begin position="358"/>
        <end position="380"/>
    </location>
</feature>
<accession>A0A9D2EXG1</accession>
<organism evidence="11 12">
    <name type="scientific">Candidatus Olsenella pullistercoris</name>
    <dbReference type="NCBI Taxonomy" id="2838712"/>
    <lineage>
        <taxon>Bacteria</taxon>
        <taxon>Bacillati</taxon>
        <taxon>Actinomycetota</taxon>
        <taxon>Coriobacteriia</taxon>
        <taxon>Coriobacteriales</taxon>
        <taxon>Atopobiaceae</taxon>
        <taxon>Olsenella</taxon>
    </lineage>
</organism>
<evidence type="ECO:0000259" key="10">
    <source>
        <dbReference type="PROSITE" id="PS51104"/>
    </source>
</evidence>
<evidence type="ECO:0000256" key="5">
    <source>
        <dbReference type="ARBA" id="ARBA00022683"/>
    </source>
</evidence>
<evidence type="ECO:0000256" key="4">
    <source>
        <dbReference type="ARBA" id="ARBA00022597"/>
    </source>
</evidence>
<dbReference type="AlphaFoldDB" id="A0A9D2EXG1"/>
<dbReference type="Pfam" id="PF03611">
    <property type="entry name" value="EIIC-GAT"/>
    <property type="match status" value="1"/>
</dbReference>
<keyword evidence="7 9" id="KW-1133">Transmembrane helix</keyword>
<feature type="transmembrane region" description="Helical" evidence="9">
    <location>
        <begin position="418"/>
        <end position="436"/>
    </location>
</feature>
<feature type="transmembrane region" description="Helical" evidence="9">
    <location>
        <begin position="301"/>
        <end position="326"/>
    </location>
</feature>
<gene>
    <name evidence="11" type="ORF">IAA19_01925</name>
</gene>
<sequence>MEVLSAVVDWIVGLGASVFLPIVMFIIGLIFGMKPGKAFKAGVMLGIAFTAINALNSALLTGTIAPVAQTAMENSGTGLEYIDVGWTPASMIAWAWPLAATVFPLQIIINLVMLALNWTDTLNVDLWNVWTKIFLAAIAYMATGNLIVAYVVAAVFVVAELKLGDLFAKDVQDSTGIPDVTCTHSGLANILPVMPIAMLVDRLPFLKGKTFDAATIQSKIGFLGDPATIGIVMGLIIGVVAGEDVPGCLSLAIAVAAYVVVLPRIAQLFSEALMPISNAATTFMKARFPGRKFYIGLDWPILTANPAVVTGAVLLIPVTILLAIILPGNKTLPFGDVANLCAFIIGAAVLFRGDIVKTFLTGIPIIIVGLYSSTTIGPLFTELAASVGYEFPAGSAAITYFKAGPFIWDVVMAVQQNWVIVVPLTILFGVGFWMIYKFYYKPSQQKEAEEA</sequence>
<keyword evidence="6 9" id="KW-0812">Transmembrane</keyword>
<dbReference type="EMBL" id="DXBM01000019">
    <property type="protein sequence ID" value="HIZ45763.1"/>
    <property type="molecule type" value="Genomic_DNA"/>
</dbReference>
<feature type="domain" description="PTS EIIC type-2" evidence="10">
    <location>
        <begin position="8"/>
        <end position="436"/>
    </location>
</feature>
<dbReference type="InterPro" id="IPR013853">
    <property type="entry name" value="EIIC-GAT"/>
</dbReference>
<dbReference type="PANTHER" id="PTHR37324">
    <property type="entry name" value="PTS SYSTEM GALACTITOL-SPECIFIC EIIC COMPONENT"/>
    <property type="match status" value="1"/>
</dbReference>
<feature type="transmembrane region" description="Helical" evidence="9">
    <location>
        <begin position="247"/>
        <end position="266"/>
    </location>
</feature>
<proteinExistence type="predicted"/>
<dbReference type="GO" id="GO:0015577">
    <property type="term" value="F:galactitol transmembrane transporter activity"/>
    <property type="evidence" value="ECO:0007669"/>
    <property type="project" value="InterPro"/>
</dbReference>
<comment type="subcellular location">
    <subcellularLocation>
        <location evidence="1">Cell membrane</location>
        <topology evidence="1">Multi-pass membrane protein</topology>
    </subcellularLocation>
</comment>
<keyword evidence="5" id="KW-0598">Phosphotransferase system</keyword>
<evidence type="ECO:0000313" key="12">
    <source>
        <dbReference type="Proteomes" id="UP000824062"/>
    </source>
</evidence>
<feature type="transmembrane region" description="Helical" evidence="9">
    <location>
        <begin position="332"/>
        <end position="351"/>
    </location>
</feature>
<keyword evidence="2" id="KW-0813">Transport</keyword>
<dbReference type="GO" id="GO:0009401">
    <property type="term" value="P:phosphoenolpyruvate-dependent sugar phosphotransferase system"/>
    <property type="evidence" value="ECO:0007669"/>
    <property type="project" value="UniProtKB-KW"/>
</dbReference>
<evidence type="ECO:0000256" key="6">
    <source>
        <dbReference type="ARBA" id="ARBA00022692"/>
    </source>
</evidence>
<dbReference type="PANTHER" id="PTHR37324:SF2">
    <property type="entry name" value="PTS SYSTEM GALACTITOL-SPECIFIC EIIC COMPONENT"/>
    <property type="match status" value="1"/>
</dbReference>
<evidence type="ECO:0000256" key="8">
    <source>
        <dbReference type="ARBA" id="ARBA00023136"/>
    </source>
</evidence>
<dbReference type="PROSITE" id="PS51104">
    <property type="entry name" value="PTS_EIIC_TYPE_2"/>
    <property type="match status" value="1"/>
</dbReference>
<dbReference type="PIRSF" id="PIRSF006304">
    <property type="entry name" value="GatC"/>
    <property type="match status" value="1"/>
</dbReference>
<keyword evidence="4" id="KW-0762">Sugar transport</keyword>
<dbReference type="GO" id="GO:0005886">
    <property type="term" value="C:plasma membrane"/>
    <property type="evidence" value="ECO:0007669"/>
    <property type="project" value="UniProtKB-SubCell"/>
</dbReference>
<evidence type="ECO:0000256" key="3">
    <source>
        <dbReference type="ARBA" id="ARBA00022475"/>
    </source>
</evidence>
<evidence type="ECO:0000256" key="2">
    <source>
        <dbReference type="ARBA" id="ARBA00022448"/>
    </source>
</evidence>
<name>A0A9D2EXG1_9ACTN</name>
<dbReference type="InterPro" id="IPR013014">
    <property type="entry name" value="PTS_EIIC_2"/>
</dbReference>
<reference evidence="11" key="1">
    <citation type="journal article" date="2021" name="PeerJ">
        <title>Extensive microbial diversity within the chicken gut microbiome revealed by metagenomics and culture.</title>
        <authorList>
            <person name="Gilroy R."/>
            <person name="Ravi A."/>
            <person name="Getino M."/>
            <person name="Pursley I."/>
            <person name="Horton D.L."/>
            <person name="Alikhan N.F."/>
            <person name="Baker D."/>
            <person name="Gharbi K."/>
            <person name="Hall N."/>
            <person name="Watson M."/>
            <person name="Adriaenssens E.M."/>
            <person name="Foster-Nyarko E."/>
            <person name="Jarju S."/>
            <person name="Secka A."/>
            <person name="Antonio M."/>
            <person name="Oren A."/>
            <person name="Chaudhuri R.R."/>
            <person name="La Ragione R."/>
            <person name="Hildebrand F."/>
            <person name="Pallen M.J."/>
        </authorList>
    </citation>
    <scope>NUCLEOTIDE SEQUENCE</scope>
    <source>
        <strain evidence="11">ChiHjej12B11-14209</strain>
    </source>
</reference>
<feature type="transmembrane region" description="Helical" evidence="9">
    <location>
        <begin position="133"/>
        <end position="157"/>
    </location>
</feature>
<feature type="transmembrane region" description="Helical" evidence="9">
    <location>
        <begin position="177"/>
        <end position="200"/>
    </location>
</feature>
<reference evidence="11" key="2">
    <citation type="submission" date="2021-04" db="EMBL/GenBank/DDBJ databases">
        <authorList>
            <person name="Gilroy R."/>
        </authorList>
    </citation>
    <scope>NUCLEOTIDE SEQUENCE</scope>
    <source>
        <strain evidence="11">ChiHjej12B11-14209</strain>
    </source>
</reference>
<comment type="caution">
    <text evidence="11">The sequence shown here is derived from an EMBL/GenBank/DDBJ whole genome shotgun (WGS) entry which is preliminary data.</text>
</comment>